<evidence type="ECO:0008006" key="3">
    <source>
        <dbReference type="Google" id="ProtNLM"/>
    </source>
</evidence>
<geneLocation type="plasmid" evidence="2">
    <name>pUJ-1KPC</name>
</geneLocation>
<dbReference type="EMBL" id="MG700548">
    <property type="protein sequence ID" value="AVI43211.1"/>
    <property type="molecule type" value="Genomic_DNA"/>
</dbReference>
<reference evidence="2" key="1">
    <citation type="submission" date="2017-12" db="EMBL/GenBank/DDBJ databases">
        <title>Insights into the successfully spreading KPC-encoding IncII plasmids.</title>
        <authorList>
            <person name="Brandt C."/>
            <person name="Pletz M.W."/>
            <person name="Makarewicz O."/>
        </authorList>
    </citation>
    <scope>NUCLEOTIDE SEQUENCE</scope>
    <source>
        <strain evidence="2">UR15381</strain>
        <plasmid evidence="2">pUJ-1KPC</plasmid>
    </source>
</reference>
<protein>
    <recommendedName>
        <fullName evidence="3">Transposase</fullName>
    </recommendedName>
</protein>
<dbReference type="AlphaFoldDB" id="A0A2P1BN83"/>
<keyword evidence="2" id="KW-0614">Plasmid</keyword>
<proteinExistence type="predicted"/>
<name>A0A2P1BN83_KLEPN</name>
<sequence>MGTVTAPEAEYARLRSPESGRNGPLRAARRKTMTKLNKSGHLARAA</sequence>
<evidence type="ECO:0000313" key="2">
    <source>
        <dbReference type="EMBL" id="AVI43211.1"/>
    </source>
</evidence>
<evidence type="ECO:0000256" key="1">
    <source>
        <dbReference type="SAM" id="MobiDB-lite"/>
    </source>
</evidence>
<organism evidence="2">
    <name type="scientific">Klebsiella pneumoniae</name>
    <dbReference type="NCBI Taxonomy" id="573"/>
    <lineage>
        <taxon>Bacteria</taxon>
        <taxon>Pseudomonadati</taxon>
        <taxon>Pseudomonadota</taxon>
        <taxon>Gammaproteobacteria</taxon>
        <taxon>Enterobacterales</taxon>
        <taxon>Enterobacteriaceae</taxon>
        <taxon>Klebsiella/Raoultella group</taxon>
        <taxon>Klebsiella</taxon>
        <taxon>Klebsiella pneumoniae complex</taxon>
    </lineage>
</organism>
<accession>A0A2P1BN83</accession>
<feature type="region of interest" description="Disordered" evidence="1">
    <location>
        <begin position="1"/>
        <end position="46"/>
    </location>
</feature>